<organism evidence="5 6">
    <name type="scientific">Tegillarca granosa</name>
    <name type="common">Malaysian cockle</name>
    <name type="synonym">Anadara granosa</name>
    <dbReference type="NCBI Taxonomy" id="220873"/>
    <lineage>
        <taxon>Eukaryota</taxon>
        <taxon>Metazoa</taxon>
        <taxon>Spiralia</taxon>
        <taxon>Lophotrochozoa</taxon>
        <taxon>Mollusca</taxon>
        <taxon>Bivalvia</taxon>
        <taxon>Autobranchia</taxon>
        <taxon>Pteriomorphia</taxon>
        <taxon>Arcoida</taxon>
        <taxon>Arcoidea</taxon>
        <taxon>Arcidae</taxon>
        <taxon>Tegillarca</taxon>
    </lineage>
</organism>
<dbReference type="PANTHER" id="PTHR10961">
    <property type="entry name" value="PEROXISOMAL SARCOSINE OXIDASE"/>
    <property type="match status" value="1"/>
</dbReference>
<keyword evidence="4" id="KW-0560">Oxidoreductase</keyword>
<name>A0ABQ9EJA9_TEGGR</name>
<evidence type="ECO:0000313" key="6">
    <source>
        <dbReference type="Proteomes" id="UP001217089"/>
    </source>
</evidence>
<gene>
    <name evidence="5" type="ORF">KUTeg_020006</name>
</gene>
<keyword evidence="3" id="KW-0274">FAD</keyword>
<comment type="cofactor">
    <cofactor evidence="1">
        <name>FAD</name>
        <dbReference type="ChEBI" id="CHEBI:57692"/>
    </cofactor>
</comment>
<evidence type="ECO:0000313" key="5">
    <source>
        <dbReference type="EMBL" id="KAJ8303610.1"/>
    </source>
</evidence>
<dbReference type="InterPro" id="IPR036188">
    <property type="entry name" value="FAD/NAD-bd_sf"/>
</dbReference>
<accession>A0ABQ9EJA9</accession>
<evidence type="ECO:0000256" key="4">
    <source>
        <dbReference type="ARBA" id="ARBA00023002"/>
    </source>
</evidence>
<dbReference type="InterPro" id="IPR045170">
    <property type="entry name" value="MTOX"/>
</dbReference>
<evidence type="ECO:0008006" key="7">
    <source>
        <dbReference type="Google" id="ProtNLM"/>
    </source>
</evidence>
<dbReference type="Gene3D" id="3.30.9.10">
    <property type="entry name" value="D-Amino Acid Oxidase, subunit A, domain 2"/>
    <property type="match status" value="1"/>
</dbReference>
<keyword evidence="6" id="KW-1185">Reference proteome</keyword>
<protein>
    <recommendedName>
        <fullName evidence="7">FAD dependent oxidoreductase domain-containing protein</fullName>
    </recommendedName>
</protein>
<dbReference type="Gene3D" id="3.50.50.60">
    <property type="entry name" value="FAD/NAD(P)-binding domain"/>
    <property type="match status" value="1"/>
</dbReference>
<keyword evidence="2" id="KW-0285">Flavoprotein</keyword>
<evidence type="ECO:0000256" key="1">
    <source>
        <dbReference type="ARBA" id="ARBA00001974"/>
    </source>
</evidence>
<dbReference type="SUPFAM" id="SSF51905">
    <property type="entry name" value="FAD/NAD(P)-binding domain"/>
    <property type="match status" value="1"/>
</dbReference>
<comment type="caution">
    <text evidence="5">The sequence shown here is derived from an EMBL/GenBank/DDBJ whole genome shotgun (WGS) entry which is preliminary data.</text>
</comment>
<sequence length="273" mass="31083">MIGSAVARHASLHRSLKVCLIGPEEPKKRLILSGREVFGAHYDEGRITRQTDIDPVWAHLAHKSIENYKHLETESEKMFLDNKSLKSMFPYFDFSKDDIGYYMPVNAGYLNPRKQVMAQIIVASNQGCDVIRDVVTGIITGNDETQIHRIVTEKGKLIYAKKVLLATGVFTEIHNLLPNHVRIKFKAIPKTVTLAQVSDDDARRLKNMPTLLYFGKGGENWFEDYPKDVNGNIHLYFLPPIKYPDGKYYIKLGHTDNNLKDPLKKSEITEVAL</sequence>
<evidence type="ECO:0000256" key="2">
    <source>
        <dbReference type="ARBA" id="ARBA00022630"/>
    </source>
</evidence>
<dbReference type="EMBL" id="JARBDR010000917">
    <property type="protein sequence ID" value="KAJ8303610.1"/>
    <property type="molecule type" value="Genomic_DNA"/>
</dbReference>
<evidence type="ECO:0000256" key="3">
    <source>
        <dbReference type="ARBA" id="ARBA00022827"/>
    </source>
</evidence>
<dbReference type="Proteomes" id="UP001217089">
    <property type="component" value="Unassembled WGS sequence"/>
</dbReference>
<proteinExistence type="predicted"/>
<dbReference type="PANTHER" id="PTHR10961:SF10">
    <property type="entry name" value="FAD DEPENDENT OXIDOREDUCTASE DOMAIN-CONTAINING PROTEIN"/>
    <property type="match status" value="1"/>
</dbReference>
<reference evidence="5 6" key="1">
    <citation type="submission" date="2022-12" db="EMBL/GenBank/DDBJ databases">
        <title>Chromosome-level genome of Tegillarca granosa.</title>
        <authorList>
            <person name="Kim J."/>
        </authorList>
    </citation>
    <scope>NUCLEOTIDE SEQUENCE [LARGE SCALE GENOMIC DNA]</scope>
    <source>
        <strain evidence="5">Teg-2019</strain>
        <tissue evidence="5">Adductor muscle</tissue>
    </source>
</reference>